<comment type="caution">
    <text evidence="1">The sequence shown here is derived from an EMBL/GenBank/DDBJ whole genome shotgun (WGS) entry which is preliminary data.</text>
</comment>
<evidence type="ECO:0000313" key="2">
    <source>
        <dbReference type="Proteomes" id="UP000680815"/>
    </source>
</evidence>
<dbReference type="EMBL" id="JAGIYZ010000026">
    <property type="protein sequence ID" value="MBP0466309.1"/>
    <property type="molecule type" value="Genomic_DNA"/>
</dbReference>
<organism evidence="1 2">
    <name type="scientific">Roseomonas nitratireducens</name>
    <dbReference type="NCBI Taxonomy" id="2820810"/>
    <lineage>
        <taxon>Bacteria</taxon>
        <taxon>Pseudomonadati</taxon>
        <taxon>Pseudomonadota</taxon>
        <taxon>Alphaproteobacteria</taxon>
        <taxon>Acetobacterales</taxon>
        <taxon>Roseomonadaceae</taxon>
        <taxon>Roseomonas</taxon>
    </lineage>
</organism>
<gene>
    <name evidence="1" type="ORF">J5Y09_20445</name>
</gene>
<keyword evidence="2" id="KW-1185">Reference proteome</keyword>
<protein>
    <submittedName>
        <fullName evidence="1">Uncharacterized protein</fullName>
    </submittedName>
</protein>
<dbReference type="RefSeq" id="WP_209353714.1">
    <property type="nucleotide sequence ID" value="NZ_JAGIYZ010000026.1"/>
</dbReference>
<name>A0ABS4AY66_9PROT</name>
<accession>A0ABS4AY66</accession>
<evidence type="ECO:0000313" key="1">
    <source>
        <dbReference type="EMBL" id="MBP0466309.1"/>
    </source>
</evidence>
<sequence length="103" mass="10844">MTLAALALGAQADARARSFTLVNAGPATILAVEVSPSGRGQFGPSLIGRVELPPGNALHITMPARAACRGDLRILWDGGRVEQRADEDFCQGPRVLRLSTPQP</sequence>
<proteinExistence type="predicted"/>
<reference evidence="1 2" key="1">
    <citation type="submission" date="2021-03" db="EMBL/GenBank/DDBJ databases">
        <authorList>
            <person name="So Y."/>
        </authorList>
    </citation>
    <scope>NUCLEOTIDE SEQUENCE [LARGE SCALE GENOMIC DNA]</scope>
    <source>
        <strain evidence="1 2">PWR1</strain>
    </source>
</reference>
<dbReference type="Proteomes" id="UP000680815">
    <property type="component" value="Unassembled WGS sequence"/>
</dbReference>